<evidence type="ECO:0000259" key="14">
    <source>
        <dbReference type="PROSITE" id="PS50255"/>
    </source>
</evidence>
<dbReference type="FunFam" id="3.30.2160.10:FF:000010">
    <property type="entry name" value="E3 ubiquitin-protein ligase HERC2 isoform X2"/>
    <property type="match status" value="1"/>
</dbReference>
<dbReference type="InterPro" id="IPR000569">
    <property type="entry name" value="HECT_dom"/>
</dbReference>
<feature type="region of interest" description="Disordered" evidence="12">
    <location>
        <begin position="1933"/>
        <end position="1958"/>
    </location>
</feature>
<dbReference type="SUPFAM" id="SSF63748">
    <property type="entry name" value="Tudor/PWWP/MBT"/>
    <property type="match status" value="1"/>
</dbReference>
<evidence type="ECO:0000256" key="4">
    <source>
        <dbReference type="ARBA" id="ARBA00012485"/>
    </source>
</evidence>
<feature type="repeat" description="RCC1" evidence="11">
    <location>
        <begin position="3066"/>
        <end position="3117"/>
    </location>
</feature>
<feature type="domain" description="Cytochrome b5 heme-binding" evidence="14">
    <location>
        <begin position="1207"/>
        <end position="1283"/>
    </location>
</feature>
<keyword evidence="6" id="KW-0597">Phosphoprotein</keyword>
<keyword evidence="5" id="KW-0963">Cytoplasm</keyword>
<dbReference type="Gene3D" id="3.30.2410.10">
    <property type="entry name" value="Hect, E3 ligase catalytic domain"/>
    <property type="match status" value="1"/>
</dbReference>
<dbReference type="Gene3D" id="2.130.10.30">
    <property type="entry name" value="Regulator of chromosome condensation 1/beta-lactamase-inhibitor protein II"/>
    <property type="match status" value="4"/>
</dbReference>
<dbReference type="InterPro" id="IPR010606">
    <property type="entry name" value="Mib_Herc2"/>
</dbReference>
<feature type="compositionally biased region" description="Acidic residues" evidence="12">
    <location>
        <begin position="4608"/>
        <end position="4622"/>
    </location>
</feature>
<evidence type="ECO:0000259" key="13">
    <source>
        <dbReference type="PROSITE" id="PS50237"/>
    </source>
</evidence>
<feature type="repeat" description="RCC1" evidence="11">
    <location>
        <begin position="2907"/>
        <end position="2958"/>
    </location>
</feature>
<keyword evidence="7" id="KW-0808">Transferase</keyword>
<comment type="catalytic activity">
    <reaction evidence="1">
        <text>S-ubiquitinyl-[E2 ubiquitin-conjugating enzyme]-L-cysteine + [acceptor protein]-L-lysine = [E2 ubiquitin-conjugating enzyme]-L-cysteine + N(6)-ubiquitinyl-[acceptor protein]-L-lysine.</text>
        <dbReference type="EC" id="2.3.2.26"/>
    </reaction>
</comment>
<feature type="repeat" description="RCC1" evidence="11">
    <location>
        <begin position="3814"/>
        <end position="3865"/>
    </location>
</feature>
<dbReference type="InterPro" id="IPR004939">
    <property type="entry name" value="APC_su10/DOC_dom"/>
</dbReference>
<feature type="region of interest" description="Disordered" evidence="12">
    <location>
        <begin position="1555"/>
        <end position="1575"/>
    </location>
</feature>
<feature type="compositionally biased region" description="Acidic residues" evidence="12">
    <location>
        <begin position="1940"/>
        <end position="1951"/>
    </location>
</feature>
<dbReference type="PANTHER" id="PTHR22872">
    <property type="entry name" value="BTK-BINDING PROTEIN-RELATED"/>
    <property type="match status" value="1"/>
</dbReference>
<dbReference type="InterPro" id="IPR008979">
    <property type="entry name" value="Galactose-bd-like_sf"/>
</dbReference>
<dbReference type="Gene3D" id="2.30.30.30">
    <property type="match status" value="1"/>
</dbReference>
<feature type="compositionally biased region" description="Basic and acidic residues" evidence="12">
    <location>
        <begin position="59"/>
        <end position="84"/>
    </location>
</feature>
<dbReference type="SMART" id="SM00119">
    <property type="entry name" value="HECTc"/>
    <property type="match status" value="1"/>
</dbReference>
<keyword evidence="18" id="KW-1185">Reference proteome</keyword>
<evidence type="ECO:0000256" key="5">
    <source>
        <dbReference type="ARBA" id="ARBA00022490"/>
    </source>
</evidence>
<dbReference type="Proteomes" id="UP000233080">
    <property type="component" value="Unassembled WGS sequence"/>
</dbReference>
<reference evidence="17" key="2">
    <citation type="submission" date="2025-09" db="UniProtKB">
        <authorList>
            <consortium name="Ensembl"/>
        </authorList>
    </citation>
    <scope>IDENTIFICATION</scope>
</reference>
<dbReference type="PROSITE" id="PS50255">
    <property type="entry name" value="CYTOCHROME_B5_2"/>
    <property type="match status" value="1"/>
</dbReference>
<feature type="repeat" description="RCC1" evidence="11">
    <location>
        <begin position="3972"/>
        <end position="4069"/>
    </location>
</feature>
<comment type="subcellular location">
    <subcellularLocation>
        <location evidence="2">Cytoplasm</location>
    </subcellularLocation>
</comment>
<dbReference type="InterPro" id="IPR035983">
    <property type="entry name" value="Hect_E3_ubiquitin_ligase"/>
</dbReference>
<dbReference type="Pfam" id="PF00173">
    <property type="entry name" value="Cyt-b5"/>
    <property type="match status" value="1"/>
</dbReference>
<evidence type="ECO:0000313" key="18">
    <source>
        <dbReference type="Proteomes" id="UP000233080"/>
    </source>
</evidence>
<dbReference type="Pfam" id="PF25390">
    <property type="entry name" value="WD40_RLD"/>
    <property type="match status" value="1"/>
</dbReference>
<dbReference type="PRINTS" id="PR00633">
    <property type="entry name" value="RCCNDNSATION"/>
</dbReference>
<dbReference type="Pfam" id="PF03256">
    <property type="entry name" value="ANAPC10"/>
    <property type="match status" value="1"/>
</dbReference>
<dbReference type="Gene3D" id="3.90.1750.10">
    <property type="entry name" value="Hect, E3 ligase catalytic domains"/>
    <property type="match status" value="1"/>
</dbReference>
<dbReference type="FunFam" id="2.30.30.30:FF:000015">
    <property type="entry name" value="E3 ubiquitin-protein ligase HERC2"/>
    <property type="match status" value="1"/>
</dbReference>
<dbReference type="CDD" id="cd14402">
    <property type="entry name" value="UBA_HERC2"/>
    <property type="match status" value="1"/>
</dbReference>
<feature type="repeat" description="RCC1" evidence="11">
    <location>
        <begin position="3920"/>
        <end position="3971"/>
    </location>
</feature>
<feature type="region of interest" description="Disordered" evidence="12">
    <location>
        <begin position="50"/>
        <end position="88"/>
    </location>
</feature>
<feature type="repeat" description="RCC1" evidence="11">
    <location>
        <begin position="3866"/>
        <end position="3919"/>
    </location>
</feature>
<reference evidence="17" key="1">
    <citation type="submission" date="2025-08" db="UniProtKB">
        <authorList>
            <consortium name="Ensembl"/>
        </authorList>
    </citation>
    <scope>IDENTIFICATION</scope>
</reference>
<dbReference type="SUPFAM" id="SSF49785">
    <property type="entry name" value="Galactose-binding domain-like"/>
    <property type="match status" value="1"/>
</dbReference>
<dbReference type="SUPFAM" id="SSF55856">
    <property type="entry name" value="Cytochrome b5-like heme/steroid binding domain"/>
    <property type="match status" value="1"/>
</dbReference>
<dbReference type="UniPathway" id="UPA00143"/>
<feature type="repeat" description="RCC1" evidence="11">
    <location>
        <begin position="624"/>
        <end position="675"/>
    </location>
</feature>
<evidence type="ECO:0000259" key="15">
    <source>
        <dbReference type="PROSITE" id="PS51284"/>
    </source>
</evidence>
<feature type="repeat" description="RCC1" evidence="11">
    <location>
        <begin position="570"/>
        <end position="621"/>
    </location>
</feature>
<feature type="repeat" description="RCC1" evidence="11">
    <location>
        <begin position="2959"/>
        <end position="3013"/>
    </location>
</feature>
<dbReference type="InterPro" id="IPR009091">
    <property type="entry name" value="RCC1/BLIP-II"/>
</dbReference>
<evidence type="ECO:0000256" key="7">
    <source>
        <dbReference type="ARBA" id="ARBA00022679"/>
    </source>
</evidence>
<feature type="region of interest" description="Disordered" evidence="12">
    <location>
        <begin position="3330"/>
        <end position="3358"/>
    </location>
</feature>
<dbReference type="GO" id="GO:0061630">
    <property type="term" value="F:ubiquitin protein ligase activity"/>
    <property type="evidence" value="ECO:0007669"/>
    <property type="project" value="UniProtKB-EC"/>
</dbReference>
<dbReference type="PROSITE" id="PS51284">
    <property type="entry name" value="DOC"/>
    <property type="match status" value="1"/>
</dbReference>
<dbReference type="GO" id="GO:0016567">
    <property type="term" value="P:protein ubiquitination"/>
    <property type="evidence" value="ECO:0007669"/>
    <property type="project" value="UniProtKB-UniPathway"/>
</dbReference>
<keyword evidence="9 10" id="KW-0833">Ubl conjugation pathway</keyword>
<feature type="compositionally biased region" description="Polar residues" evidence="12">
    <location>
        <begin position="4625"/>
        <end position="4636"/>
    </location>
</feature>
<dbReference type="FunFam" id="3.10.120.10:FF:000005">
    <property type="entry name" value="E3 ubiquitin-protein ligase HERC2 isoform X2"/>
    <property type="match status" value="1"/>
</dbReference>
<dbReference type="CDD" id="cd00078">
    <property type="entry name" value="HECTc"/>
    <property type="match status" value="1"/>
</dbReference>
<comment type="pathway">
    <text evidence="3">Protein modification; protein ubiquitination.</text>
</comment>
<evidence type="ECO:0000256" key="3">
    <source>
        <dbReference type="ARBA" id="ARBA00004906"/>
    </source>
</evidence>
<feature type="repeat" description="RCC1" evidence="11">
    <location>
        <begin position="4070"/>
        <end position="4121"/>
    </location>
</feature>
<feature type="repeat" description="RCC1" evidence="11">
    <location>
        <begin position="3123"/>
        <end position="3174"/>
    </location>
</feature>
<dbReference type="PROSITE" id="PS00626">
    <property type="entry name" value="RCC1_2"/>
    <property type="match status" value="1"/>
</dbReference>
<dbReference type="SUPFAM" id="SSF50985">
    <property type="entry name" value="RCC1/BLIP-II"/>
    <property type="match status" value="3"/>
</dbReference>
<keyword evidence="8" id="KW-0677">Repeat</keyword>
<evidence type="ECO:0000256" key="8">
    <source>
        <dbReference type="ARBA" id="ARBA00022737"/>
    </source>
</evidence>
<feature type="repeat" description="RCC1" evidence="11">
    <location>
        <begin position="3175"/>
        <end position="3226"/>
    </location>
</feature>
<evidence type="ECO:0000256" key="11">
    <source>
        <dbReference type="PROSITE-ProRule" id="PRU00235"/>
    </source>
</evidence>
<dbReference type="PROSITE" id="PS50012">
    <property type="entry name" value="RCC1_3"/>
    <property type="match status" value="15"/>
</dbReference>
<feature type="compositionally biased region" description="Acidic residues" evidence="12">
    <location>
        <begin position="1566"/>
        <end position="1575"/>
    </location>
</feature>
<dbReference type="Pfam" id="PF11515">
    <property type="entry name" value="Cul7"/>
    <property type="match status" value="1"/>
</dbReference>
<feature type="region of interest" description="Disordered" evidence="12">
    <location>
        <begin position="4606"/>
        <end position="4636"/>
    </location>
</feature>
<dbReference type="InterPro" id="IPR021097">
    <property type="entry name" value="CPH_domain"/>
</dbReference>
<dbReference type="FunFam" id="2.30.30.40:FF:000074">
    <property type="entry name" value="E3 ubiquitin-protein ligase HERC2 isoform X1"/>
    <property type="match status" value="1"/>
</dbReference>
<dbReference type="FunFam" id="3.30.2410.10:FF:000006">
    <property type="entry name" value="probable E3 ubiquitin-protein ligase HERC1 isoform X2"/>
    <property type="match status" value="1"/>
</dbReference>
<dbReference type="InterPro" id="IPR058923">
    <property type="entry name" value="RCC1-like_dom"/>
</dbReference>
<name>A0A2K5K3S5_COLAP</name>
<dbReference type="PROSITE" id="PS50237">
    <property type="entry name" value="HECT"/>
    <property type="match status" value="1"/>
</dbReference>
<dbReference type="Gene3D" id="2.30.30.40">
    <property type="entry name" value="SH3 Domains"/>
    <property type="match status" value="1"/>
</dbReference>
<feature type="domain" description="HECT" evidence="13">
    <location>
        <begin position="4259"/>
        <end position="4596"/>
    </location>
</feature>
<evidence type="ECO:0000256" key="6">
    <source>
        <dbReference type="ARBA" id="ARBA00022553"/>
    </source>
</evidence>
<dbReference type="SMART" id="SM01337">
    <property type="entry name" value="APC10"/>
    <property type="match status" value="1"/>
</dbReference>
<dbReference type="InterPro" id="IPR014722">
    <property type="entry name" value="Rib_uL2_dom2"/>
</dbReference>
<dbReference type="Pfam" id="PF00632">
    <property type="entry name" value="HECT"/>
    <property type="match status" value="1"/>
</dbReference>
<sequence length="4636" mass="506259">MPSDSFCLAAQARLDSKWLKTDIQLAFTRDGLCGLWNEMVKDGEIVYTGTESTQNGELPPRKDDSVEPSGTKKEDMNDKEKKDEEETPAPVYRAKSILESWVWGKQPDVNELKECLSVLVKEQQALAVQSATTTLSALRLKQRLVILERYFIALNRTVFQENVKVKWKSSSISLPPVDKKSSRPAGKGVEGLARVGSRAALSFAFAFLRRAWRSGEDADLCSELLQESLDALRALPEASLFDESTVSSVWLEVVERATRFLRSVVTGDVNGTPGTKGPGSIPLQDQHLALAILLELAVQRGTLSQMLSAILLLLQLWDSGAQETDNERSAQGTSAPLLPLLQRFQSIICSKDTPHSEGDMHLLSGPLSPNESFLRYLTLPQDNELAIDLRQTAVVVMAHLDRLATPCMPPLCSSPTSHKGSLQEVIGWGLIGWKYYANVIGPIQCEGLANLGVTQIACAEKRFLILSRNGRVYTQAYNSDTLAPQLVQGLASRNIVKIAAHSDGHHYLALAATGEVYSWGCGDGGRLGHGDTVPLEEPKVISAFSGKQAGKHVVHIACGSTYSAAITAEGELYTWGRGNYGRLGHGSSEDEAIPMLVAGLKGLKVIDVACGSGDAQTLAVTENGQVWSWGDGDYGKLGRGGSDGCKTPKLIEKLQDLDVVKVRCGSQFSIALTKDGQVYSWGKGDNQRLGHGTEEHVRYPKLLEGLQGKKVIDVAAGSTHCLALTEDSEVHSWGSNDQCQHFDTLRVTKPEPAALPGLDTKHIVGIACGPAQSFAWSSCSEWSIGLRVPFVVDICSMTFEQLDLLLRQVSEGMDGSADWPPPQEKECVAVATLNLLRLQLHAAISHQVDPEFLGLGLGSVLLNSLKQTVVTLASSAGVLSTVQSAAQSVLQSGWSVLLPTAEERARALSALLPCAVSGNDVNISPGRRFMIDLLVGSLMADGGLESALHAAITAEIQDIEAKKEAQKEKEIDEQEANASTFHRSRTPLDKDLINTGICESSGKQCLPLVQLIQQLLRNIASQTVARLKDVARRISSCLDFEQHSRERSASLDLLLRFQRLLISKLYPGESIGQTSDISSPELMGVGSLLKKYTALLCTHIGDILPVAASVASTSWRHFAEVACIVEGDFTGVLLPELVVSIVLLLSKNAGLMQEAGAVPLLGGLLEHLDRFNHLAPGKERDDHEELAWPGIMESFFTGQNCRNNEEVTLIRKADLENHNKDGGFWTVIDGKVYDIKDFQTQSLTGNSILAQFAGEDPVVALEAALQFEDTRESMHAFCVGQYLEPDQEVVTIPDLGSLSSPLIDTERNLGLLLGLHASYLAMSTPLSPVEIECAKWLQSSIFSGGLQTSQIHYSYNEEKDEDHCSSPGGTPASKSRLCSHRRALGDHSQAFLQAIADNNIQDHNVKDFLCQIERYCRQCHLTTPITFPPEHPVEEVGRLLLCCLLKHEDLGHVALSLVHAGALGIEQVKHRTLPKSVVDVCRVVYQAKCSLIKTHQEQGRSYKEVCAPVIERLRFLFNELRPAVCNDLSIMSKFKLLSSLPRWRRIAQKIIRERRKKRVPKKPESTDDEEKIGNEESDLEEACILPHSPINVDKRPIAIKSPKDKWQPLLSTVTGVHKYKWLKQNVQGLYPQSPLLSTIAEFALKEEPVDVEKMRKCLLKQLERAEVRLEGIDTILKLASKNFLLPSVQYAMFCGWQRLIPEGIDIGEPLTDCLKDVDLIPPFNRMLLEVTFGKLYAWAVQNIRNVLMDANAKFKELGIQPVPLQTITNENPSGPSLGTIPQARFLLVMLSMLTLQHGANNLDLLLNSGTLALTQTALRLIGPSCDNVEEDMNASAQGASATVLEETRKETAPVQLPVSGPELAAMMKIGTRVMRGVDWKWGDQDGPPPGLGRVIGELGEDGWIRVQWDTGSTNSYRMGKEGKYDLKLAELPAAAQPSAEDSDTEDDSEAEQTERNIHPTAMMFTSTINLLQTLCLSAGVHAEIMQSEATKTLCGLLRMLVESGTTDKTSSPNRLVCREQHRSWCTLGFVRSIALTPQVCGALSSPQWITLLMKVVEGHAPFTAASLQRQILAVHLLQAVLPSWDKTERARDMKCLVEKLFGFLGSLLTTCSSDVPLLRESTPRRRRARPQASLTATHSSTLAEEVVALLRTLHSLTQWNGLINKYINSQLRSVTHSFAGRPSEGAQLEDYFPDSENPEVGGLMAVLAVIGGIDGRLRLGGQVVHDEFGEGTVTRITPKGRITVQFSDMRTCRVCPLSQLKPLPAVAFNVNNLPFTEPMLSVWAQLVNLAGSKLEKHKIKKSTKQAFTGQVDLDLLRCQQLKLYILKAGRALLSHQDKLRQILSQPAVQETGTVHADDGAVASPDLGDMSPEGPQPPMILLQQLLASATQPSPVKAIFDKQELEAAALAVCQCLAVESTHPSSPGFEDCSSSEATTPVAVQHIRPARVKRRKQSPVPALPIVVQLMEMGFPRRNIEFALKSLTGASGNASGLPGVEALVGWLLDHSDAQVTELSDADTVSDEYSDEEVVEDMDDAAYSMSTGAVVTESQTYKKRADFLSNDDYAVYVRENIQVGMMVRCCRAYEEVCEGDVGKVIKLDRDGLHDLNVQCDWQQKGGTYWVRYIHVELIGYPPPSSSSHIKIGDKVRVKASVATPKYKWGSVTHQSVGVVKGNIIWWKHFTIYFLPCIYKTRVDSLFDHHEIGQSAVFCGRSGKQLKRCHSSQPGMLPDSWSRMVKSLNVSSSVNQASRLIDGSEPCWQSSGSQGKHWIRLEIFPDVLVHRLKMIVDPADSSYMPSLVVVSGGNSLNNLIELKTININPSDTTVPLLNDCTEYHRYIEIAIKQCRSSGIDCKIHGLILLGRIRAEEEDLAAVPFLASDNEEEEDEKGNSGSLIRKKAAGLESAATIRTKVFVWGLNDKDQLGGLKGSKIKVPSFSETLSALNVVQVAGGSKSLFAVTVEGKVYACGEATNGRLGLGISSGTVPIPQQITALSSYVVKKVAVHSGGRHATALTVDGKVFSWGEGDDGKLGHFSRMNCDKPRLIEALKTKRIRDIACGSSHSAALTSSGELYTWGLGEYGRLGHGDNTTQLKPKMVKVLLGHRVIQVACGSRDAQTLALTDEGDICIFLNLGLGDYFRLGHGSDVHVRKPQVVEGLRGKKIVHVAVGALHCLAVTDSGQVYAWGDNDHGQQGNGTTTVNRKPTLVQGLEGQKITRVACGSSHSVAWTTVDVATPSVHEPVLFQTARDPLGSCLATSCGAVEKGQLTTGRALCPDRDAVVGALMPAAMIAPVECPSFSSAAPSDASAMASPMNGEECMLAVDMEDRLSPNPWQEKREIASSEDAVTPSAVTPSAPSASARPFIPVTDDLGAASIIAETMTKTKEDVESQNKAAGLEPQALDEFTSLLIADDTRVVVDLLKLSVCSRAGDRGRDVLSAVLSGMGTAYPQVADMLLELCVTELEDVATDSQSGRLSSQPVVVESSHPYTDDTSTSGTVKIPGAEGLRVEFDRQCSTERRHDPLTIMDGVNRIVSVRSGREWSDWSSELRIPGDELKWKFISDGSVNGWGWRFTVYPIMPAAGPKELLSDRCVLSCPSMDLVTCLLDFRLNLASNRSIVPRLAASLAACAQLSALAASHRMWALQRLRKLLTTEFGQSININRLLGENDGETRALSFTGSALAALVKGLPEALQRQFEYEDPIVRGGKQLLHSPFFKVLVALACDLELDTLPCCAETHKWAWFRRYCMASRVAVALDKRTPLPRLFLDEVAKKIRELMADSENMDVLHESHDVFKREQDEQLVQWMNRRPDDWTLSAGGSGTIYGWGHNHRGQLGGIEGAKVKVPTPCEALATLRPVQLIGGEQTLFAVTADGKLYATGYGAGGRLGIGGTESVSTPTLLESIQHVFIKKVAVNSGGKHCLALSSEGEVYSWGEAEDGKLGHGNRSPCDRPRVIESLRGIEVVDVAAGGAHSACVTAAGDLYTWGKGRYGRLGHSDSEDQLKPKLVRRRRVQRPGAMTLLHNFYASFMCRGKGDYHRLGHGSDDHVRRPRQVQGLQGKKVIAIATGSLHCVCCTEDGEVYTWGDNDEGQLGDGTTNAIQRPRLVAALQGKKVNRVACGSAHTLAWSTSKPASAGKLPAQVPMEYNHLQEIPIIALRNRLLLLHHLSELFCPCIPMFDLEGSLDETGLGPSVGFDTLRGILISQGKEAAFRKVVQATMVRDRQHGPVVELNRIQVKRSRSKGGLAGPDGTKSVFGQMCAKMSSFGPDSLLLPHRVWKVKFVGESVDDCGGGYSESIAEICEELQNGLTPLLIVTPNGRDESGANRDCYLLSPAARAPVHSSMFRFLGVLLGIAIRTGSPLSLNLAEPVWKQLAGMSLTIADLSEVDKDFIPGLMYIRDNEATSEEFEAMSLPFTVPSASGQDIQLSSKHTHITLDNRAEYVRLAINYRLHEFDEQVAAVREGMARVVPVPLLSLFTGYELETMVCGSPDIPLHLLKSVATYKGIEPSASLIQWFWEVMESFSNTERSLFLRFVWGRTRLPRTIADFRGRDFVIQVLDKYNPPDHFLPESYTCFFLLKLPRYSCKQVLEEQLTYAIHFCKSIDTDDYARIALTGEPAADDSSDDSDNEDVDSFASDSTQDYLTGH</sequence>
<dbReference type="SUPFAM" id="SSF56204">
    <property type="entry name" value="Hect, E3 ligase catalytic domain"/>
    <property type="match status" value="1"/>
</dbReference>
<evidence type="ECO:0000313" key="17">
    <source>
        <dbReference type="Ensembl" id="ENSCANP00000035759.1"/>
    </source>
</evidence>
<feature type="region of interest" description="Disordered" evidence="12">
    <location>
        <begin position="3464"/>
        <end position="3491"/>
    </location>
</feature>
<dbReference type="CDD" id="cd08664">
    <property type="entry name" value="APC10-HERC2"/>
    <property type="match status" value="1"/>
</dbReference>
<dbReference type="InterPro" id="IPR051625">
    <property type="entry name" value="Signaling_Regulatory_Domain"/>
</dbReference>
<feature type="domain" description="DOC" evidence="15">
    <location>
        <begin position="2707"/>
        <end position="2884"/>
    </location>
</feature>
<feature type="compositionally biased region" description="Polar residues" evidence="12">
    <location>
        <begin position="3464"/>
        <end position="3473"/>
    </location>
</feature>
<feature type="active site" description="Glycyl thioester intermediate" evidence="10">
    <location>
        <position position="4564"/>
    </location>
</feature>
<feature type="repeat" description="RCC1" evidence="11">
    <location>
        <begin position="3014"/>
        <end position="3065"/>
    </location>
</feature>
<dbReference type="Pfam" id="PF06701">
    <property type="entry name" value="MIB_HERC2"/>
    <property type="match status" value="1"/>
</dbReference>
<feature type="repeat" description="RCC1" evidence="11">
    <location>
        <begin position="676"/>
        <end position="727"/>
    </location>
</feature>
<evidence type="ECO:0000256" key="9">
    <source>
        <dbReference type="ARBA" id="ARBA00022786"/>
    </source>
</evidence>
<dbReference type="EC" id="2.3.2.26" evidence="4"/>
<dbReference type="Gene3D" id="2.60.120.260">
    <property type="entry name" value="Galactose-binding domain-like"/>
    <property type="match status" value="1"/>
</dbReference>
<dbReference type="Ensembl" id="ENSCANT00000059001.1">
    <property type="protein sequence ID" value="ENSCANP00000035759.1"/>
    <property type="gene ID" value="ENSCANG00000041303.1"/>
</dbReference>
<evidence type="ECO:0000259" key="16">
    <source>
        <dbReference type="PROSITE" id="PS51416"/>
    </source>
</evidence>
<evidence type="ECO:0000256" key="2">
    <source>
        <dbReference type="ARBA" id="ARBA00004496"/>
    </source>
</evidence>
<protein>
    <recommendedName>
        <fullName evidence="4">HECT-type E3 ubiquitin transferase</fullName>
        <ecNumber evidence="4">2.3.2.26</ecNumber>
    </recommendedName>
</protein>
<dbReference type="Pfam" id="PF00415">
    <property type="entry name" value="RCC1"/>
    <property type="match status" value="9"/>
</dbReference>
<dbReference type="InterPro" id="IPR037252">
    <property type="entry name" value="Mib_Herc2_sf"/>
</dbReference>
<dbReference type="Gene3D" id="3.30.2160.10">
    <property type="entry name" value="Hect, E3 ligase catalytic domain"/>
    <property type="match status" value="1"/>
</dbReference>
<dbReference type="FunFam" id="2.60.120.260:FF:000033">
    <property type="entry name" value="E3 ubiquitin-protein ligase HERC2 isoform X2"/>
    <property type="match status" value="1"/>
</dbReference>
<dbReference type="Gene3D" id="3.10.120.10">
    <property type="entry name" value="Cytochrome b5-like heme/steroid binding domain"/>
    <property type="match status" value="1"/>
</dbReference>
<dbReference type="InterPro" id="IPR000408">
    <property type="entry name" value="Reg_chr_condens"/>
</dbReference>
<accession>A0A2K5K3S5</accession>
<dbReference type="PANTHER" id="PTHR22872:SF2">
    <property type="entry name" value="INHIBITOR OF BRUTON TYROSINE KINASE"/>
    <property type="match status" value="1"/>
</dbReference>
<evidence type="ECO:0000256" key="12">
    <source>
        <dbReference type="SAM" id="MobiDB-lite"/>
    </source>
</evidence>
<dbReference type="InterPro" id="IPR036400">
    <property type="entry name" value="Cyt_B5-like_heme/steroid_sf"/>
</dbReference>
<dbReference type="SMART" id="SM01117">
    <property type="entry name" value="Cyt-b5"/>
    <property type="match status" value="1"/>
</dbReference>
<proteinExistence type="predicted"/>
<dbReference type="SUPFAM" id="SSF159034">
    <property type="entry name" value="Mib/herc2 domain-like"/>
    <property type="match status" value="1"/>
</dbReference>
<dbReference type="PROSITE" id="PS51416">
    <property type="entry name" value="MIB_HERC2"/>
    <property type="match status" value="1"/>
</dbReference>
<dbReference type="GO" id="GO:0046872">
    <property type="term" value="F:metal ion binding"/>
    <property type="evidence" value="ECO:0007669"/>
    <property type="project" value="InterPro"/>
</dbReference>
<organism evidence="17 18">
    <name type="scientific">Colobus angolensis palliatus</name>
    <name type="common">Peters' Angolan colobus</name>
    <dbReference type="NCBI Taxonomy" id="336983"/>
    <lineage>
        <taxon>Eukaryota</taxon>
        <taxon>Metazoa</taxon>
        <taxon>Chordata</taxon>
        <taxon>Craniata</taxon>
        <taxon>Vertebrata</taxon>
        <taxon>Euteleostomi</taxon>
        <taxon>Mammalia</taxon>
        <taxon>Eutheria</taxon>
        <taxon>Euarchontoglires</taxon>
        <taxon>Primates</taxon>
        <taxon>Haplorrhini</taxon>
        <taxon>Catarrhini</taxon>
        <taxon>Cercopithecidae</taxon>
        <taxon>Colobinae</taxon>
        <taxon>Colobus</taxon>
    </lineage>
</organism>
<feature type="domain" description="MIB/HERC2" evidence="16">
    <location>
        <begin position="1859"/>
        <end position="1932"/>
    </location>
</feature>
<evidence type="ECO:0000256" key="10">
    <source>
        <dbReference type="PROSITE-ProRule" id="PRU00104"/>
    </source>
</evidence>
<dbReference type="InterPro" id="IPR001199">
    <property type="entry name" value="Cyt_B5-like_heme/steroid-bd"/>
</dbReference>
<feature type="compositionally biased region" description="Low complexity" evidence="12">
    <location>
        <begin position="3340"/>
        <end position="3355"/>
    </location>
</feature>
<feature type="compositionally biased region" description="Polar residues" evidence="12">
    <location>
        <begin position="3480"/>
        <end position="3491"/>
    </location>
</feature>
<evidence type="ECO:0000256" key="1">
    <source>
        <dbReference type="ARBA" id="ARBA00000885"/>
    </source>
</evidence>
<dbReference type="FunFam" id="2.130.10.30:FF:000006">
    <property type="entry name" value="E3 ubiquitin-protein ligase HERC2 isoform X1"/>
    <property type="match status" value="1"/>
</dbReference>
<dbReference type="InterPro" id="IPR037976">
    <property type="entry name" value="HERC2_APC10"/>
</dbReference>
<feature type="repeat" description="RCC1" evidence="11">
    <location>
        <begin position="514"/>
        <end position="569"/>
    </location>
</feature>
<dbReference type="GO" id="GO:0005737">
    <property type="term" value="C:cytoplasm"/>
    <property type="evidence" value="ECO:0007669"/>
    <property type="project" value="UniProtKB-SubCell"/>
</dbReference>